<feature type="chain" id="PRO_5046559096" description="NlpE C-terminal OB domain-containing protein" evidence="1">
    <location>
        <begin position="20"/>
        <end position="137"/>
    </location>
</feature>
<dbReference type="EMBL" id="JBHUPD010000002">
    <property type="protein sequence ID" value="MFD2873254.1"/>
    <property type="molecule type" value="Genomic_DNA"/>
</dbReference>
<reference evidence="4" key="1">
    <citation type="journal article" date="2019" name="Int. J. Syst. Evol. Microbiol.">
        <title>The Global Catalogue of Microorganisms (GCM) 10K type strain sequencing project: providing services to taxonomists for standard genome sequencing and annotation.</title>
        <authorList>
            <consortium name="The Broad Institute Genomics Platform"/>
            <consortium name="The Broad Institute Genome Sequencing Center for Infectious Disease"/>
            <person name="Wu L."/>
            <person name="Ma J."/>
        </authorList>
    </citation>
    <scope>NUCLEOTIDE SEQUENCE [LARGE SCALE GENOMIC DNA]</scope>
    <source>
        <strain evidence="4">KCTC 22437</strain>
    </source>
</reference>
<comment type="caution">
    <text evidence="3">The sequence shown here is derived from an EMBL/GenBank/DDBJ whole genome shotgun (WGS) entry which is preliminary data.</text>
</comment>
<evidence type="ECO:0000313" key="3">
    <source>
        <dbReference type="EMBL" id="MFD2873254.1"/>
    </source>
</evidence>
<evidence type="ECO:0000259" key="2">
    <source>
        <dbReference type="Pfam" id="PF17185"/>
    </source>
</evidence>
<dbReference type="Proteomes" id="UP001597557">
    <property type="component" value="Unassembled WGS sequence"/>
</dbReference>
<dbReference type="InterPro" id="IPR033450">
    <property type="entry name" value="NlpE_C"/>
</dbReference>
<dbReference type="PROSITE" id="PS51257">
    <property type="entry name" value="PROKAR_LIPOPROTEIN"/>
    <property type="match status" value="1"/>
</dbReference>
<dbReference type="Pfam" id="PF17185">
    <property type="entry name" value="NlpE_C"/>
    <property type="match status" value="1"/>
</dbReference>
<protein>
    <recommendedName>
        <fullName evidence="2">NlpE C-terminal OB domain-containing protein</fullName>
    </recommendedName>
</protein>
<keyword evidence="1" id="KW-0732">Signal</keyword>
<sequence length="137" mass="14751">MRLKNISVIILLLTMTALAACQPDVKEGSDATDTATQASGKPNAPVTFKGSYSFAPGAKIFQFCNQTKQFWAVDSSAQLELKYSQLITFEQSGTPVYTEVEGYKIKSAATGDAAAYDSTIVVKKVLKLTKDLPADCK</sequence>
<proteinExistence type="predicted"/>
<gene>
    <name evidence="3" type="ORF">ACFS5N_12290</name>
</gene>
<feature type="domain" description="NlpE C-terminal OB" evidence="2">
    <location>
        <begin position="43"/>
        <end position="131"/>
    </location>
</feature>
<dbReference type="RefSeq" id="WP_377185799.1">
    <property type="nucleotide sequence ID" value="NZ_JBHUPD010000002.1"/>
</dbReference>
<dbReference type="InterPro" id="IPR038139">
    <property type="entry name" value="NlpE_C_sf"/>
</dbReference>
<evidence type="ECO:0000313" key="4">
    <source>
        <dbReference type="Proteomes" id="UP001597557"/>
    </source>
</evidence>
<organism evidence="3 4">
    <name type="scientific">Mucilaginibacter ximonensis</name>
    <dbReference type="NCBI Taxonomy" id="538021"/>
    <lineage>
        <taxon>Bacteria</taxon>
        <taxon>Pseudomonadati</taxon>
        <taxon>Bacteroidota</taxon>
        <taxon>Sphingobacteriia</taxon>
        <taxon>Sphingobacteriales</taxon>
        <taxon>Sphingobacteriaceae</taxon>
        <taxon>Mucilaginibacter</taxon>
    </lineage>
</organism>
<name>A0ABW5YCV3_9SPHI</name>
<evidence type="ECO:0000256" key="1">
    <source>
        <dbReference type="SAM" id="SignalP"/>
    </source>
</evidence>
<keyword evidence="4" id="KW-1185">Reference proteome</keyword>
<feature type="signal peptide" evidence="1">
    <location>
        <begin position="1"/>
        <end position="19"/>
    </location>
</feature>
<dbReference type="Gene3D" id="2.40.50.540">
    <property type="match status" value="1"/>
</dbReference>
<accession>A0ABW5YCV3</accession>